<protein>
    <recommendedName>
        <fullName evidence="3">Carboxypeptidase regulatory-like domain-containing protein</fullName>
    </recommendedName>
</protein>
<dbReference type="Gene3D" id="2.60.40.10">
    <property type="entry name" value="Immunoglobulins"/>
    <property type="match status" value="1"/>
</dbReference>
<comment type="caution">
    <text evidence="1">The sequence shown here is derived from an EMBL/GenBank/DDBJ whole genome shotgun (WGS) entry which is preliminary data.</text>
</comment>
<sequence length="97" mass="10466">MAFANKVEIPGFSNCGGLRRLYDRGTGVVSGVSKIAGLPAPCRVFLHESNGALRGFRRTGANGTYSFIGLPPGEYRLVIEDDNKTLNRSKVEHVVVS</sequence>
<organism evidence="1 2">
    <name type="scientific">Luteimonas fraxinea</name>
    <dbReference type="NCBI Taxonomy" id="2901869"/>
    <lineage>
        <taxon>Bacteria</taxon>
        <taxon>Pseudomonadati</taxon>
        <taxon>Pseudomonadota</taxon>
        <taxon>Gammaproteobacteria</taxon>
        <taxon>Lysobacterales</taxon>
        <taxon>Lysobacteraceae</taxon>
        <taxon>Luteimonas</taxon>
    </lineage>
</organism>
<dbReference type="Proteomes" id="UP001430360">
    <property type="component" value="Unassembled WGS sequence"/>
</dbReference>
<name>A0ABS8UCR5_9GAMM</name>
<reference evidence="1" key="2">
    <citation type="journal article" date="2022" name="Syst. Appl. Microbiol.">
        <title>Physiological and genomic characterisation of Luteimonas fraxinea sp. nov., a bacterial species associated with trees tolerant to ash dieback.</title>
        <authorList>
            <person name="Ulrich K."/>
            <person name="Becker R."/>
            <person name="Behrendt U."/>
            <person name="Kube M."/>
            <person name="Schneck V."/>
            <person name="Ulrich A."/>
        </authorList>
    </citation>
    <scope>NUCLEOTIDE SEQUENCE</scope>
    <source>
        <strain evidence="1">A1P009</strain>
    </source>
</reference>
<evidence type="ECO:0000313" key="2">
    <source>
        <dbReference type="Proteomes" id="UP001430360"/>
    </source>
</evidence>
<reference evidence="1" key="1">
    <citation type="submission" date="2021-12" db="EMBL/GenBank/DDBJ databases">
        <authorList>
            <person name="Ulrich A."/>
        </authorList>
    </citation>
    <scope>NUCLEOTIDE SEQUENCE</scope>
    <source>
        <strain evidence="1">A1P009</strain>
    </source>
</reference>
<dbReference type="EMBL" id="JAJQKU010000002">
    <property type="protein sequence ID" value="MCD9097029.1"/>
    <property type="molecule type" value="Genomic_DNA"/>
</dbReference>
<dbReference type="SUPFAM" id="SSF117074">
    <property type="entry name" value="Hypothetical protein PA1324"/>
    <property type="match status" value="1"/>
</dbReference>
<gene>
    <name evidence="1" type="ORF">LTT95_08765</name>
</gene>
<dbReference type="InterPro" id="IPR013783">
    <property type="entry name" value="Ig-like_fold"/>
</dbReference>
<evidence type="ECO:0008006" key="3">
    <source>
        <dbReference type="Google" id="ProtNLM"/>
    </source>
</evidence>
<accession>A0ABS8UCR5</accession>
<proteinExistence type="predicted"/>
<evidence type="ECO:0000313" key="1">
    <source>
        <dbReference type="EMBL" id="MCD9097029.1"/>
    </source>
</evidence>
<keyword evidence="2" id="KW-1185">Reference proteome</keyword>
<dbReference type="RefSeq" id="WP_232135964.1">
    <property type="nucleotide sequence ID" value="NZ_JAJQKU010000002.1"/>
</dbReference>